<reference evidence="2" key="1">
    <citation type="submission" date="2014-09" db="EMBL/GenBank/DDBJ databases">
        <authorList>
            <person name="Magalhaes I.L.F."/>
            <person name="Oliveira U."/>
            <person name="Santos F.R."/>
            <person name="Vidigal T.H.D.A."/>
            <person name="Brescovit A.D."/>
            <person name="Santos A.J."/>
        </authorList>
    </citation>
    <scope>NUCLEOTIDE SEQUENCE</scope>
    <source>
        <tissue evidence="2">Shoot tissue taken approximately 20 cm above the soil surface</tissue>
    </source>
</reference>
<feature type="transmembrane region" description="Helical" evidence="1">
    <location>
        <begin position="53"/>
        <end position="73"/>
    </location>
</feature>
<proteinExistence type="predicted"/>
<keyword evidence="1" id="KW-1133">Transmembrane helix</keyword>
<accession>A0A0A9G440</accession>
<evidence type="ECO:0000313" key="2">
    <source>
        <dbReference type="EMBL" id="JAE19272.1"/>
    </source>
</evidence>
<evidence type="ECO:0000256" key="1">
    <source>
        <dbReference type="SAM" id="Phobius"/>
    </source>
</evidence>
<name>A0A0A9G440_ARUDO</name>
<feature type="transmembrane region" description="Helical" evidence="1">
    <location>
        <begin position="7"/>
        <end position="33"/>
    </location>
</feature>
<reference evidence="2" key="2">
    <citation type="journal article" date="2015" name="Data Brief">
        <title>Shoot transcriptome of the giant reed, Arundo donax.</title>
        <authorList>
            <person name="Barrero R.A."/>
            <person name="Guerrero F.D."/>
            <person name="Moolhuijzen P."/>
            <person name="Goolsby J.A."/>
            <person name="Tidwell J."/>
            <person name="Bellgard S.E."/>
            <person name="Bellgard M.I."/>
        </authorList>
    </citation>
    <scope>NUCLEOTIDE SEQUENCE</scope>
    <source>
        <tissue evidence="2">Shoot tissue taken approximately 20 cm above the soil surface</tissue>
    </source>
</reference>
<keyword evidence="1" id="KW-0472">Membrane</keyword>
<sequence>MMEKLHILLGGIMMTSMNISGHVHALILVGHLLRVPSLCASQLRGSVQERPTLLSIALFCTCTAVFIACGFFYY</sequence>
<dbReference type="EMBL" id="GBRH01178624">
    <property type="protein sequence ID" value="JAE19272.1"/>
    <property type="molecule type" value="Transcribed_RNA"/>
</dbReference>
<protein>
    <submittedName>
        <fullName evidence="2">GSL8</fullName>
    </submittedName>
</protein>
<dbReference type="AlphaFoldDB" id="A0A0A9G440"/>
<organism evidence="2">
    <name type="scientific">Arundo donax</name>
    <name type="common">Giant reed</name>
    <name type="synonym">Donax arundinaceus</name>
    <dbReference type="NCBI Taxonomy" id="35708"/>
    <lineage>
        <taxon>Eukaryota</taxon>
        <taxon>Viridiplantae</taxon>
        <taxon>Streptophyta</taxon>
        <taxon>Embryophyta</taxon>
        <taxon>Tracheophyta</taxon>
        <taxon>Spermatophyta</taxon>
        <taxon>Magnoliopsida</taxon>
        <taxon>Liliopsida</taxon>
        <taxon>Poales</taxon>
        <taxon>Poaceae</taxon>
        <taxon>PACMAD clade</taxon>
        <taxon>Arundinoideae</taxon>
        <taxon>Arundineae</taxon>
        <taxon>Arundo</taxon>
    </lineage>
</organism>
<keyword evidence="1" id="KW-0812">Transmembrane</keyword>